<accession>A0A1F7WXY3</accession>
<dbReference type="EMBL" id="MGFH01000037">
    <property type="protein sequence ID" value="OGM07724.1"/>
    <property type="molecule type" value="Genomic_DNA"/>
</dbReference>
<dbReference type="Proteomes" id="UP000178735">
    <property type="component" value="Unassembled WGS sequence"/>
</dbReference>
<dbReference type="STRING" id="1817813.A2008_02325"/>
<evidence type="ECO:0000256" key="1">
    <source>
        <dbReference type="SAM" id="Phobius"/>
    </source>
</evidence>
<proteinExistence type="predicted"/>
<evidence type="ECO:0000313" key="3">
    <source>
        <dbReference type="Proteomes" id="UP000178735"/>
    </source>
</evidence>
<feature type="transmembrane region" description="Helical" evidence="1">
    <location>
        <begin position="12"/>
        <end position="32"/>
    </location>
</feature>
<sequence length="594" mass="65967">MLYQSDKKGFILYFALGIMMLIAMLVFAYNTFVRGDAALTFHVVDAETSDAVTQSVLNITIRELFDKINDFDVAVGKKTTIDLSGNPFLKVYKDKYGSLFSMAASFTILTKRAFPQPAGLRSSPDPQEGFGTILIEVATTYKGVRRYMKDVREYKLVNIIPPVYSHFTIFVRDAGKDGQPLKYNAVLCDEDGRCVSDIKPLELNNGSSYTYPLEKRGWIFLGGGRLVLKLGQGYEDGGEAYHLIQDPTRVELPTNEFVIVNRYMGFCDELKDEETITGKVKDFRSSYFKLFADEKDPSHTVVLGDVHRAFIKFAAVFEIINGKIFNPAILPWLPAGSNGLSVSISEKLEIILENYENYSKYMTNVIITPYNHSFDFLYGLKLESRPPVAPPEYLAGEFNSVFDPAVKFYPNDGKVNLSSDLEKNYFTGDLNSLDIADHFISRAGMVFSSQDGFKNHLKNTGGEVCGIFYIKSDVDLTAIHKLTGGGIIIADNDILLSKIESDHPLSFISLNGNISLAGELSSVSVTAVNGKIASAGPLSVNGFIACAKFEPEDNKQGGALIYNPDFNPCSDNYRKYKRLMVAPNSIYVMKGFVK</sequence>
<dbReference type="AlphaFoldDB" id="A0A1F7WXY3"/>
<keyword evidence="1" id="KW-0812">Transmembrane</keyword>
<evidence type="ECO:0000313" key="2">
    <source>
        <dbReference type="EMBL" id="OGM07724.1"/>
    </source>
</evidence>
<reference evidence="2 3" key="1">
    <citation type="journal article" date="2016" name="Nat. Commun.">
        <title>Thousands of microbial genomes shed light on interconnected biogeochemical processes in an aquifer system.</title>
        <authorList>
            <person name="Anantharaman K."/>
            <person name="Brown C.T."/>
            <person name="Hug L.A."/>
            <person name="Sharon I."/>
            <person name="Castelle C.J."/>
            <person name="Probst A.J."/>
            <person name="Thomas B.C."/>
            <person name="Singh A."/>
            <person name="Wilkins M.J."/>
            <person name="Karaoz U."/>
            <person name="Brodie E.L."/>
            <person name="Williams K.H."/>
            <person name="Hubbard S.S."/>
            <person name="Banfield J.F."/>
        </authorList>
    </citation>
    <scope>NUCLEOTIDE SEQUENCE [LARGE SCALE GENOMIC DNA]</scope>
</reference>
<keyword evidence="1" id="KW-1133">Transmembrane helix</keyword>
<gene>
    <name evidence="2" type="ORF">A2008_02325</name>
</gene>
<comment type="caution">
    <text evidence="2">The sequence shown here is derived from an EMBL/GenBank/DDBJ whole genome shotgun (WGS) entry which is preliminary data.</text>
</comment>
<name>A0A1F7WXY3_9BACT</name>
<protein>
    <submittedName>
        <fullName evidence="2">Uncharacterized protein</fullName>
    </submittedName>
</protein>
<organism evidence="2 3">
    <name type="scientific">Candidatus Wallbacteria bacterium GWC2_49_35</name>
    <dbReference type="NCBI Taxonomy" id="1817813"/>
    <lineage>
        <taxon>Bacteria</taxon>
        <taxon>Candidatus Walliibacteriota</taxon>
    </lineage>
</organism>
<keyword evidence="1" id="KW-0472">Membrane</keyword>